<evidence type="ECO:0000313" key="1">
    <source>
        <dbReference type="EMBL" id="CAD6257813.1"/>
    </source>
</evidence>
<proteinExistence type="predicted"/>
<dbReference type="EMBL" id="CAJGYO010000010">
    <property type="protein sequence ID" value="CAD6257813.1"/>
    <property type="molecule type" value="Genomic_DNA"/>
</dbReference>
<dbReference type="AlphaFoldDB" id="A0A811QFM4"/>
<organism evidence="1 2">
    <name type="scientific">Miscanthus lutarioriparius</name>
    <dbReference type="NCBI Taxonomy" id="422564"/>
    <lineage>
        <taxon>Eukaryota</taxon>
        <taxon>Viridiplantae</taxon>
        <taxon>Streptophyta</taxon>
        <taxon>Embryophyta</taxon>
        <taxon>Tracheophyta</taxon>
        <taxon>Spermatophyta</taxon>
        <taxon>Magnoliopsida</taxon>
        <taxon>Liliopsida</taxon>
        <taxon>Poales</taxon>
        <taxon>Poaceae</taxon>
        <taxon>PACMAD clade</taxon>
        <taxon>Panicoideae</taxon>
        <taxon>Andropogonodae</taxon>
        <taxon>Andropogoneae</taxon>
        <taxon>Saccharinae</taxon>
        <taxon>Miscanthus</taxon>
    </lineage>
</organism>
<name>A0A811QFM4_9POAL</name>
<gene>
    <name evidence="1" type="ORF">NCGR_LOCUS41296</name>
</gene>
<reference evidence="1" key="1">
    <citation type="submission" date="2020-10" db="EMBL/GenBank/DDBJ databases">
        <authorList>
            <person name="Han B."/>
            <person name="Lu T."/>
            <person name="Zhao Q."/>
            <person name="Huang X."/>
            <person name="Zhao Y."/>
        </authorList>
    </citation>
    <scope>NUCLEOTIDE SEQUENCE</scope>
</reference>
<protein>
    <submittedName>
        <fullName evidence="1">Uncharacterized protein</fullName>
    </submittedName>
</protein>
<keyword evidence="2" id="KW-1185">Reference proteome</keyword>
<evidence type="ECO:0000313" key="2">
    <source>
        <dbReference type="Proteomes" id="UP000604825"/>
    </source>
</evidence>
<accession>A0A811QFM4</accession>
<comment type="caution">
    <text evidence="1">The sequence shown here is derived from an EMBL/GenBank/DDBJ whole genome shotgun (WGS) entry which is preliminary data.</text>
</comment>
<sequence>MEVMKGEGGAGVPEERRENGGGFDWSGFFKNPYILLQIVLYVYLFYTKLPGLDELSTRTGEVDWELENWGIGIYSQMFGSHQKVPLFSQTQE</sequence>
<dbReference type="Proteomes" id="UP000604825">
    <property type="component" value="Unassembled WGS sequence"/>
</dbReference>